<proteinExistence type="predicted"/>
<sequence>MEKINVLLRDDEIPELLDETKNKSKTFFGFSKKPHFSHNIINVTLLDGIVRILVDTGSQKSFCSIKFCNQLQAKLVTKRSFGGEFGGPMYSDSCLILSLNYSNVSLELKFYVLPQWRYDFDIICGMEFLFNYRAVLNVAENCLFSILLTVKRAVPLNNLTTPICDLIAMINDNNDNMGAIDTTAILQECTRATHKVWVLEHVAYDLNVDTFLHSMDVNDVVVAYLTYNYMPDILLASKAFAEGTNMSAKIIAEKNCIEFNFSDGLEKGYVSKFDDYKSWLTFLPVMTTKLYQYNIEIKRMCGSEIMLEITKVMLHTPISNPTITRPLYARDEYIILTIKIDLQGNNMQSVVIRCGLTEYRRYYSAVEAHYLANKSDDDNKLVSTAMRNYRMSPHTITGYPPIELLHGTAININLSVGNDKTWRKKTLKIGDRVRIAIESV</sequence>
<dbReference type="Gene3D" id="2.40.70.10">
    <property type="entry name" value="Acid Proteases"/>
    <property type="match status" value="1"/>
</dbReference>
<dbReference type="Proteomes" id="UP000078046">
    <property type="component" value="Unassembled WGS sequence"/>
</dbReference>
<dbReference type="Pfam" id="PF08284">
    <property type="entry name" value="RVP_2"/>
    <property type="match status" value="1"/>
</dbReference>
<gene>
    <name evidence="1" type="ORF">A3Q56_06128</name>
</gene>
<organism evidence="1 2">
    <name type="scientific">Intoshia linei</name>
    <dbReference type="NCBI Taxonomy" id="1819745"/>
    <lineage>
        <taxon>Eukaryota</taxon>
        <taxon>Metazoa</taxon>
        <taxon>Spiralia</taxon>
        <taxon>Lophotrochozoa</taxon>
        <taxon>Mesozoa</taxon>
        <taxon>Orthonectida</taxon>
        <taxon>Rhopaluridae</taxon>
        <taxon>Intoshia</taxon>
    </lineage>
</organism>
<reference evidence="1 2" key="1">
    <citation type="submission" date="2016-04" db="EMBL/GenBank/DDBJ databases">
        <title>The genome of Intoshia linei affirms orthonectids as highly simplified spiralians.</title>
        <authorList>
            <person name="Mikhailov K.V."/>
            <person name="Slusarev G.S."/>
            <person name="Nikitin M.A."/>
            <person name="Logacheva M.D."/>
            <person name="Penin A."/>
            <person name="Aleoshin V."/>
            <person name="Panchin Y.V."/>
        </authorList>
    </citation>
    <scope>NUCLEOTIDE SEQUENCE [LARGE SCALE GENOMIC DNA]</scope>
    <source>
        <strain evidence="1">Intl2013</strain>
        <tissue evidence="1">Whole animal</tissue>
    </source>
</reference>
<name>A0A177AVW0_9BILA</name>
<evidence type="ECO:0000313" key="1">
    <source>
        <dbReference type="EMBL" id="OAF66158.1"/>
    </source>
</evidence>
<dbReference type="SUPFAM" id="SSF50630">
    <property type="entry name" value="Acid proteases"/>
    <property type="match status" value="1"/>
</dbReference>
<keyword evidence="2" id="KW-1185">Reference proteome</keyword>
<dbReference type="AlphaFoldDB" id="A0A177AVW0"/>
<dbReference type="CDD" id="cd00303">
    <property type="entry name" value="retropepsin_like"/>
    <property type="match status" value="1"/>
</dbReference>
<dbReference type="InterPro" id="IPR021109">
    <property type="entry name" value="Peptidase_aspartic_dom_sf"/>
</dbReference>
<accession>A0A177AVW0</accession>
<protein>
    <submittedName>
        <fullName evidence="1">Uncharacterized protein</fullName>
    </submittedName>
</protein>
<comment type="caution">
    <text evidence="1">The sequence shown here is derived from an EMBL/GenBank/DDBJ whole genome shotgun (WGS) entry which is preliminary data.</text>
</comment>
<evidence type="ECO:0000313" key="2">
    <source>
        <dbReference type="Proteomes" id="UP000078046"/>
    </source>
</evidence>
<dbReference type="EMBL" id="LWCA01001017">
    <property type="protein sequence ID" value="OAF66158.1"/>
    <property type="molecule type" value="Genomic_DNA"/>
</dbReference>